<gene>
    <name evidence="1" type="ORF">AK812_SmicGene26398</name>
</gene>
<protein>
    <recommendedName>
        <fullName evidence="3">Ubiquitin-like domain-containing protein</fullName>
    </recommendedName>
</protein>
<name>A0A1Q9D9E5_SYMMI</name>
<comment type="caution">
    <text evidence="1">The sequence shown here is derived from an EMBL/GenBank/DDBJ whole genome shotgun (WGS) entry which is preliminary data.</text>
</comment>
<dbReference type="AlphaFoldDB" id="A0A1Q9D9E5"/>
<reference evidence="1 2" key="1">
    <citation type="submission" date="2016-02" db="EMBL/GenBank/DDBJ databases">
        <title>Genome analysis of coral dinoflagellate symbionts highlights evolutionary adaptations to a symbiotic lifestyle.</title>
        <authorList>
            <person name="Aranda M."/>
            <person name="Li Y."/>
            <person name="Liew Y.J."/>
            <person name="Baumgarten S."/>
            <person name="Simakov O."/>
            <person name="Wilson M."/>
            <person name="Piel J."/>
            <person name="Ashoor H."/>
            <person name="Bougouffa S."/>
            <person name="Bajic V.B."/>
            <person name="Ryu T."/>
            <person name="Ravasi T."/>
            <person name="Bayer T."/>
            <person name="Micklem G."/>
            <person name="Kim H."/>
            <person name="Bhak J."/>
            <person name="Lajeunesse T.C."/>
            <person name="Voolstra C.R."/>
        </authorList>
    </citation>
    <scope>NUCLEOTIDE SEQUENCE [LARGE SCALE GENOMIC DNA]</scope>
    <source>
        <strain evidence="1 2">CCMP2467</strain>
    </source>
</reference>
<organism evidence="1 2">
    <name type="scientific">Symbiodinium microadriaticum</name>
    <name type="common">Dinoflagellate</name>
    <name type="synonym">Zooxanthella microadriatica</name>
    <dbReference type="NCBI Taxonomy" id="2951"/>
    <lineage>
        <taxon>Eukaryota</taxon>
        <taxon>Sar</taxon>
        <taxon>Alveolata</taxon>
        <taxon>Dinophyceae</taxon>
        <taxon>Suessiales</taxon>
        <taxon>Symbiodiniaceae</taxon>
        <taxon>Symbiodinium</taxon>
    </lineage>
</organism>
<evidence type="ECO:0008006" key="3">
    <source>
        <dbReference type="Google" id="ProtNLM"/>
    </source>
</evidence>
<proteinExistence type="predicted"/>
<evidence type="ECO:0000313" key="1">
    <source>
        <dbReference type="EMBL" id="OLP91843.1"/>
    </source>
</evidence>
<dbReference type="CDD" id="cd17039">
    <property type="entry name" value="Ubl_ubiquitin_like"/>
    <property type="match status" value="1"/>
</dbReference>
<evidence type="ECO:0000313" key="2">
    <source>
        <dbReference type="Proteomes" id="UP000186817"/>
    </source>
</evidence>
<dbReference type="EMBL" id="LSRX01000646">
    <property type="protein sequence ID" value="OLP91843.1"/>
    <property type="molecule type" value="Genomic_DNA"/>
</dbReference>
<keyword evidence="2" id="KW-1185">Reference proteome</keyword>
<dbReference type="Proteomes" id="UP000186817">
    <property type="component" value="Unassembled WGS sequence"/>
</dbReference>
<sequence>MRSAQPMRAQKQPQRPLDLRTAAAVNPDERIALNLLQLSGNCTTLVVQRKDTSRTVIEMFKTLGEHGGCPMPVAPFLRPKAELFYNGRQLLGCHTLLQCGLNDGDSLTAEVQCRFKDEKNPKRRWQMATGMSVWDTKALTGELPEPVSWAVAESQANWAVDDVLLDLSLSFAADESFGKKDQDLSELILPADTSTVENISLEGEEDESKEATNCQGAQCRALDFGKIPARYLILRLLSELSLSFFLLPSYIASDEGGEMRKLEFWWFSLDITQSGVEEGNDEDFDASPISGLAFRVTKPRGLVLGVRYP</sequence>
<dbReference type="OrthoDB" id="421165at2759"/>
<accession>A0A1Q9D9E5</accession>